<protein>
    <recommendedName>
        <fullName evidence="2">histidine kinase</fullName>
        <ecNumber evidence="2">2.7.13.3</ecNumber>
    </recommendedName>
</protein>
<keyword evidence="8" id="KW-0812">Transmembrane</keyword>
<evidence type="ECO:0000256" key="7">
    <source>
        <dbReference type="ARBA" id="ARBA00023012"/>
    </source>
</evidence>
<dbReference type="SMART" id="SM00388">
    <property type="entry name" value="HisKA"/>
    <property type="match status" value="1"/>
</dbReference>
<feature type="transmembrane region" description="Helical" evidence="8">
    <location>
        <begin position="41"/>
        <end position="57"/>
    </location>
</feature>
<keyword evidence="7" id="KW-0902">Two-component regulatory system</keyword>
<gene>
    <name evidence="10" type="ORF">WAX74_05545</name>
</gene>
<keyword evidence="6" id="KW-0067">ATP-binding</keyword>
<dbReference type="InterPro" id="IPR036097">
    <property type="entry name" value="HisK_dim/P_sf"/>
</dbReference>
<feature type="transmembrane region" description="Helical" evidence="8">
    <location>
        <begin position="6"/>
        <end position="29"/>
    </location>
</feature>
<feature type="domain" description="Histidine kinase" evidence="9">
    <location>
        <begin position="211"/>
        <end position="404"/>
    </location>
</feature>
<dbReference type="SUPFAM" id="SSF47384">
    <property type="entry name" value="Homodimeric domain of signal transducing histidine kinase"/>
    <property type="match status" value="1"/>
</dbReference>
<dbReference type="Gene3D" id="1.10.287.130">
    <property type="match status" value="1"/>
</dbReference>
<dbReference type="PROSITE" id="PS50109">
    <property type="entry name" value="HIS_KIN"/>
    <property type="match status" value="1"/>
</dbReference>
<dbReference type="EMBL" id="JBAWSY010000002">
    <property type="protein sequence ID" value="MEI4769125.1"/>
    <property type="molecule type" value="Genomic_DNA"/>
</dbReference>
<dbReference type="PANTHER" id="PTHR43065">
    <property type="entry name" value="SENSOR HISTIDINE KINASE"/>
    <property type="match status" value="1"/>
</dbReference>
<keyword evidence="5 10" id="KW-0418">Kinase</keyword>
<keyword evidence="8" id="KW-0472">Membrane</keyword>
<evidence type="ECO:0000256" key="1">
    <source>
        <dbReference type="ARBA" id="ARBA00000085"/>
    </source>
</evidence>
<feature type="transmembrane region" description="Helical" evidence="8">
    <location>
        <begin position="103"/>
        <end position="124"/>
    </location>
</feature>
<feature type="transmembrane region" description="Helical" evidence="8">
    <location>
        <begin position="69"/>
        <end position="91"/>
    </location>
</feature>
<sequence>MENITMHFLFNLSLLVLLLFISFTVIRTMSSKSIFVFKRTGLLYCIVSLMLCFLFSYELGDEAVLDLRIVPFLIGSLYLRMSHILFIVIIVGRGLYGIDFGYYLGLVVYAILSPILWFISPWFLKLSSKYRILLMMGITLLISVGILILVFNDADSGHGHTWDLIFAYVIVPPLGVAMIAYIIEATEKNIQLQQQIIKAEKLEAVEQMGAAISHEIRNPLTTAIGFVELLSNNSLKDDKRVEYLSILKEELDSAERIIQDYLTFSKPIIESYEKLHIDTELTHIIKLLKPLANLHSVKIITNFSSSQFIEGDRSKFQQSFIHIIKNYIDCMPHGGTLLIETTDTKTSILISITNNVMLNGKQQPILNRGMAAAFNIIRDMKGTIDIRSQNGNDSVFRFSFKSIKH</sequence>
<evidence type="ECO:0000256" key="8">
    <source>
        <dbReference type="SAM" id="Phobius"/>
    </source>
</evidence>
<dbReference type="EC" id="2.7.13.3" evidence="2"/>
<proteinExistence type="predicted"/>
<dbReference type="Proteomes" id="UP001364890">
    <property type="component" value="Unassembled WGS sequence"/>
</dbReference>
<evidence type="ECO:0000256" key="2">
    <source>
        <dbReference type="ARBA" id="ARBA00012438"/>
    </source>
</evidence>
<comment type="catalytic activity">
    <reaction evidence="1">
        <text>ATP + protein L-histidine = ADP + protein N-phospho-L-histidine.</text>
        <dbReference type="EC" id="2.7.13.3"/>
    </reaction>
</comment>
<dbReference type="InterPro" id="IPR005467">
    <property type="entry name" value="His_kinase_dom"/>
</dbReference>
<dbReference type="GO" id="GO:0016301">
    <property type="term" value="F:kinase activity"/>
    <property type="evidence" value="ECO:0007669"/>
    <property type="project" value="UniProtKB-KW"/>
</dbReference>
<evidence type="ECO:0000313" key="11">
    <source>
        <dbReference type="Proteomes" id="UP001364890"/>
    </source>
</evidence>
<dbReference type="InterPro" id="IPR036890">
    <property type="entry name" value="HATPase_C_sf"/>
</dbReference>
<comment type="caution">
    <text evidence="10">The sequence shown here is derived from an EMBL/GenBank/DDBJ whole genome shotgun (WGS) entry which is preliminary data.</text>
</comment>
<reference evidence="10 11" key="1">
    <citation type="submission" date="2024-01" db="EMBL/GenBank/DDBJ databases">
        <title>Seven novel Bacillus-like species.</title>
        <authorList>
            <person name="Liu G."/>
        </authorList>
    </citation>
    <scope>NUCLEOTIDE SEQUENCE [LARGE SCALE GENOMIC DNA]</scope>
    <source>
        <strain evidence="10 11">FJAT-51614</strain>
    </source>
</reference>
<evidence type="ECO:0000256" key="6">
    <source>
        <dbReference type="ARBA" id="ARBA00022840"/>
    </source>
</evidence>
<dbReference type="CDD" id="cd00082">
    <property type="entry name" value="HisKA"/>
    <property type="match status" value="1"/>
</dbReference>
<dbReference type="InterPro" id="IPR003661">
    <property type="entry name" value="HisK_dim/P_dom"/>
</dbReference>
<organism evidence="10 11">
    <name type="scientific">Psychrobacillus mangrovi</name>
    <dbReference type="NCBI Taxonomy" id="3117745"/>
    <lineage>
        <taxon>Bacteria</taxon>
        <taxon>Bacillati</taxon>
        <taxon>Bacillota</taxon>
        <taxon>Bacilli</taxon>
        <taxon>Bacillales</taxon>
        <taxon>Bacillaceae</taxon>
        <taxon>Psychrobacillus</taxon>
    </lineage>
</organism>
<evidence type="ECO:0000256" key="5">
    <source>
        <dbReference type="ARBA" id="ARBA00022777"/>
    </source>
</evidence>
<keyword evidence="3" id="KW-0808">Transferase</keyword>
<dbReference type="RefSeq" id="WP_336496668.1">
    <property type="nucleotide sequence ID" value="NZ_JBAWSY010000002.1"/>
</dbReference>
<dbReference type="PANTHER" id="PTHR43065:SF46">
    <property type="entry name" value="C4-DICARBOXYLATE TRANSPORT SENSOR PROTEIN DCTB"/>
    <property type="match status" value="1"/>
</dbReference>
<name>A0ABU8F278_9BACI</name>
<accession>A0ABU8F278</accession>
<feature type="transmembrane region" description="Helical" evidence="8">
    <location>
        <begin position="130"/>
        <end position="152"/>
    </location>
</feature>
<dbReference type="Pfam" id="PF00512">
    <property type="entry name" value="HisKA"/>
    <property type="match status" value="1"/>
</dbReference>
<feature type="transmembrane region" description="Helical" evidence="8">
    <location>
        <begin position="164"/>
        <end position="183"/>
    </location>
</feature>
<dbReference type="Gene3D" id="3.30.565.10">
    <property type="entry name" value="Histidine kinase-like ATPase, C-terminal domain"/>
    <property type="match status" value="1"/>
</dbReference>
<dbReference type="SUPFAM" id="SSF55874">
    <property type="entry name" value="ATPase domain of HSP90 chaperone/DNA topoisomerase II/histidine kinase"/>
    <property type="match status" value="1"/>
</dbReference>
<keyword evidence="8" id="KW-1133">Transmembrane helix</keyword>
<evidence type="ECO:0000256" key="4">
    <source>
        <dbReference type="ARBA" id="ARBA00022741"/>
    </source>
</evidence>
<keyword evidence="4" id="KW-0547">Nucleotide-binding</keyword>
<evidence type="ECO:0000313" key="10">
    <source>
        <dbReference type="EMBL" id="MEI4769125.1"/>
    </source>
</evidence>
<evidence type="ECO:0000256" key="3">
    <source>
        <dbReference type="ARBA" id="ARBA00022679"/>
    </source>
</evidence>
<keyword evidence="11" id="KW-1185">Reference proteome</keyword>
<evidence type="ECO:0000259" key="9">
    <source>
        <dbReference type="PROSITE" id="PS50109"/>
    </source>
</evidence>